<dbReference type="EMBL" id="JABCLD010001783">
    <property type="protein sequence ID" value="NMU27090.1"/>
    <property type="molecule type" value="Genomic_DNA"/>
</dbReference>
<evidence type="ECO:0000313" key="2">
    <source>
        <dbReference type="Proteomes" id="UP000555836"/>
    </source>
</evidence>
<evidence type="ECO:0000313" key="1">
    <source>
        <dbReference type="EMBL" id="NMU27090.1"/>
    </source>
</evidence>
<dbReference type="RefSeq" id="WP_180770607.1">
    <property type="nucleotide sequence ID" value="NZ_CP138328.1"/>
</dbReference>
<dbReference type="Proteomes" id="UP000555836">
    <property type="component" value="Unassembled WGS sequence"/>
</dbReference>
<protein>
    <submittedName>
        <fullName evidence="1">Uncharacterized protein</fullName>
    </submittedName>
</protein>
<dbReference type="AlphaFoldDB" id="A0A7Y0S671"/>
<gene>
    <name evidence="1" type="ORF">HKB21_15865</name>
</gene>
<comment type="caution">
    <text evidence="1">The sequence shown here is derived from an EMBL/GenBank/DDBJ whole genome shotgun (WGS) entry which is preliminary data.</text>
</comment>
<proteinExistence type="predicted"/>
<accession>A0A7Y0S671</accession>
<reference evidence="1 2" key="1">
    <citation type="submission" date="2020-04" db="EMBL/GenBank/DDBJ databases">
        <title>Whole-genome sequencing of Vibrio spp. from China reveals different genetic environments of blaCTX-M-14 among diverse lineages.</title>
        <authorList>
            <person name="Zheng Z."/>
            <person name="Ye L."/>
            <person name="Chen S."/>
        </authorList>
    </citation>
    <scope>NUCLEOTIDE SEQUENCE [LARGE SCALE GENOMIC DNA]</scope>
    <source>
        <strain evidence="1 2">Vb0574</strain>
    </source>
</reference>
<sequence>MEFITVFANIDFTCFEKLKSGVVLKRLSMKPLGTDSDVENGLTTPKISFEKTMLPSCFSASESVSETENPTTKET</sequence>
<name>A0A7Y0S671_VIBPH</name>
<organism evidence="1 2">
    <name type="scientific">Vibrio parahaemolyticus</name>
    <dbReference type="NCBI Taxonomy" id="670"/>
    <lineage>
        <taxon>Bacteria</taxon>
        <taxon>Pseudomonadati</taxon>
        <taxon>Pseudomonadota</taxon>
        <taxon>Gammaproteobacteria</taxon>
        <taxon>Vibrionales</taxon>
        <taxon>Vibrionaceae</taxon>
        <taxon>Vibrio</taxon>
    </lineage>
</organism>